<dbReference type="AlphaFoldDB" id="A0A8H4RDW2"/>
<organism evidence="10 11">
    <name type="scientific">Cudoniella acicularis</name>
    <dbReference type="NCBI Taxonomy" id="354080"/>
    <lineage>
        <taxon>Eukaryota</taxon>
        <taxon>Fungi</taxon>
        <taxon>Dikarya</taxon>
        <taxon>Ascomycota</taxon>
        <taxon>Pezizomycotina</taxon>
        <taxon>Leotiomycetes</taxon>
        <taxon>Helotiales</taxon>
        <taxon>Tricladiaceae</taxon>
        <taxon>Cudoniella</taxon>
    </lineage>
</organism>
<proteinExistence type="predicted"/>
<feature type="region of interest" description="Disordered" evidence="8">
    <location>
        <begin position="92"/>
        <end position="163"/>
    </location>
</feature>
<dbReference type="InterPro" id="IPR007219">
    <property type="entry name" value="XnlR_reg_dom"/>
</dbReference>
<feature type="compositionally biased region" description="Gly residues" evidence="8">
    <location>
        <begin position="95"/>
        <end position="107"/>
    </location>
</feature>
<dbReference type="EMBL" id="JAAMPI010000830">
    <property type="protein sequence ID" value="KAF4628310.1"/>
    <property type="molecule type" value="Genomic_DNA"/>
</dbReference>
<keyword evidence="2" id="KW-0479">Metal-binding</keyword>
<evidence type="ECO:0000256" key="1">
    <source>
        <dbReference type="ARBA" id="ARBA00004123"/>
    </source>
</evidence>
<keyword evidence="6" id="KW-0539">Nucleus</keyword>
<dbReference type="PANTHER" id="PTHR40626">
    <property type="entry name" value="MIP31509P"/>
    <property type="match status" value="1"/>
</dbReference>
<evidence type="ECO:0000313" key="11">
    <source>
        <dbReference type="Proteomes" id="UP000566819"/>
    </source>
</evidence>
<feature type="compositionally biased region" description="Polar residues" evidence="8">
    <location>
        <begin position="209"/>
        <end position="228"/>
    </location>
</feature>
<evidence type="ECO:0000313" key="10">
    <source>
        <dbReference type="EMBL" id="KAF4628310.1"/>
    </source>
</evidence>
<dbReference type="PROSITE" id="PS50157">
    <property type="entry name" value="ZINC_FINGER_C2H2_2"/>
    <property type="match status" value="2"/>
</dbReference>
<keyword evidence="5" id="KW-0862">Zinc</keyword>
<evidence type="ECO:0000256" key="8">
    <source>
        <dbReference type="SAM" id="MobiDB-lite"/>
    </source>
</evidence>
<gene>
    <name evidence="10" type="ORF">G7Y89_g9842</name>
</gene>
<dbReference type="OrthoDB" id="1405595at2759"/>
<dbReference type="FunFam" id="3.30.160.60:FF:000446">
    <property type="entry name" value="Zinc finger protein"/>
    <property type="match status" value="1"/>
</dbReference>
<keyword evidence="11" id="KW-1185">Reference proteome</keyword>
<dbReference type="GO" id="GO:0008270">
    <property type="term" value="F:zinc ion binding"/>
    <property type="evidence" value="ECO:0007669"/>
    <property type="project" value="UniProtKB-KW"/>
</dbReference>
<dbReference type="GO" id="GO:0000978">
    <property type="term" value="F:RNA polymerase II cis-regulatory region sequence-specific DNA binding"/>
    <property type="evidence" value="ECO:0007669"/>
    <property type="project" value="InterPro"/>
</dbReference>
<dbReference type="Pfam" id="PF04082">
    <property type="entry name" value="Fungal_trans"/>
    <property type="match status" value="1"/>
</dbReference>
<evidence type="ECO:0000256" key="4">
    <source>
        <dbReference type="ARBA" id="ARBA00022771"/>
    </source>
</evidence>
<dbReference type="Gene3D" id="3.30.160.60">
    <property type="entry name" value="Classic Zinc Finger"/>
    <property type="match status" value="2"/>
</dbReference>
<feature type="compositionally biased region" description="Basic and acidic residues" evidence="8">
    <location>
        <begin position="235"/>
        <end position="254"/>
    </location>
</feature>
<dbReference type="PANTHER" id="PTHR40626:SF35">
    <property type="entry name" value="FINGER DOMAIN PROTEIN, PUTATIVE-RELATED"/>
    <property type="match status" value="1"/>
</dbReference>
<sequence length="644" mass="71730">MHVLHQCNTSPPSHSTFQRAPLPACHHKKLKGYFVSFCQSTLRSGIVTVPPSNLYYCFFHRSVDVFFHPIHSAIPGRVTGASVWGMDGANVKTEGGSGGGSGSGNASGMGNLDAGNRPQLQDNDTPSPSSSSNTKPNKRQPKDKATTKKAATASGQRFQCPRCPKNFSRIENLTRHQANHDEIGKFACVVCRKRFTRSDLLNRHRRIHTSQSEAPNPHVTQQEYNSISPPQPDIKAFENHPRQDARRPLSREKSGGLANYAPSDVYGQPHQGLYPDQASSSHAGYQNLLPQDDLQGTHPSMIPGHADQPQGLTSLMEAALAPPDAYPFTPAENFNPSLWGGFMLFGDNTNAYMGTYDADISWTLSSFHSESSPNYGLDQDLMAMDDFAENPYQQYQAVAYRPDDVSNLDAADAEDEDTNDWPDKVERPDHPQQRAQRIVPLHLLPVSWQTVLDEARASGLSPTTIRPFQQISTVLRGSLLSALDSTAYRNDLSRPEISDAMFPPAEALDFFLRLYVRYIHPRFSVLHLPTFDIYNSPPLLLIAMMFLGSSHSRTDRGRFSRLFYDHLRIACIRMQEVDPKCLRITDNILIYFLLCLAGTWSGSKQAYEFAEGGRGILITALRRSRILDCRPSARVDVARSNVLE</sequence>
<keyword evidence="3" id="KW-0677">Repeat</keyword>
<feature type="compositionally biased region" description="Low complexity" evidence="8">
    <location>
        <begin position="122"/>
        <end position="135"/>
    </location>
</feature>
<evidence type="ECO:0000256" key="2">
    <source>
        <dbReference type="ARBA" id="ARBA00022723"/>
    </source>
</evidence>
<dbReference type="InterPro" id="IPR051059">
    <property type="entry name" value="VerF-like"/>
</dbReference>
<evidence type="ECO:0000256" key="7">
    <source>
        <dbReference type="PROSITE-ProRule" id="PRU00042"/>
    </source>
</evidence>
<protein>
    <recommendedName>
        <fullName evidence="9">C2H2-type domain-containing protein</fullName>
    </recommendedName>
</protein>
<feature type="region of interest" description="Disordered" evidence="8">
    <location>
        <begin position="411"/>
        <end position="432"/>
    </location>
</feature>
<dbReference type="SUPFAM" id="SSF57667">
    <property type="entry name" value="beta-beta-alpha zinc fingers"/>
    <property type="match status" value="1"/>
</dbReference>
<dbReference type="GO" id="GO:0006351">
    <property type="term" value="P:DNA-templated transcription"/>
    <property type="evidence" value="ECO:0007669"/>
    <property type="project" value="InterPro"/>
</dbReference>
<feature type="compositionally biased region" description="Basic and acidic residues" evidence="8">
    <location>
        <begin position="421"/>
        <end position="432"/>
    </location>
</feature>
<dbReference type="PROSITE" id="PS00028">
    <property type="entry name" value="ZINC_FINGER_C2H2_1"/>
    <property type="match status" value="1"/>
</dbReference>
<evidence type="ECO:0000259" key="9">
    <source>
        <dbReference type="PROSITE" id="PS50157"/>
    </source>
</evidence>
<feature type="region of interest" description="Disordered" evidence="8">
    <location>
        <begin position="207"/>
        <end position="309"/>
    </location>
</feature>
<dbReference type="Proteomes" id="UP000566819">
    <property type="component" value="Unassembled WGS sequence"/>
</dbReference>
<accession>A0A8H4RDW2</accession>
<dbReference type="CDD" id="cd12148">
    <property type="entry name" value="fungal_TF_MHR"/>
    <property type="match status" value="1"/>
</dbReference>
<keyword evidence="4 7" id="KW-0863">Zinc-finger</keyword>
<feature type="domain" description="C2H2-type" evidence="9">
    <location>
        <begin position="158"/>
        <end position="180"/>
    </location>
</feature>
<evidence type="ECO:0000256" key="3">
    <source>
        <dbReference type="ARBA" id="ARBA00022737"/>
    </source>
</evidence>
<reference evidence="10 11" key="1">
    <citation type="submission" date="2020-03" db="EMBL/GenBank/DDBJ databases">
        <title>Draft Genome Sequence of Cudoniella acicularis.</title>
        <authorList>
            <person name="Buettner E."/>
            <person name="Kellner H."/>
        </authorList>
    </citation>
    <scope>NUCLEOTIDE SEQUENCE [LARGE SCALE GENOMIC DNA]</scope>
    <source>
        <strain evidence="10 11">DSM 108380</strain>
    </source>
</reference>
<comment type="subcellular location">
    <subcellularLocation>
        <location evidence="1">Nucleus</location>
    </subcellularLocation>
</comment>
<feature type="compositionally biased region" description="Acidic residues" evidence="8">
    <location>
        <begin position="411"/>
        <end position="420"/>
    </location>
</feature>
<feature type="domain" description="C2H2-type" evidence="9">
    <location>
        <begin position="186"/>
        <end position="213"/>
    </location>
</feature>
<evidence type="ECO:0000256" key="6">
    <source>
        <dbReference type="ARBA" id="ARBA00023242"/>
    </source>
</evidence>
<dbReference type="InterPro" id="IPR036236">
    <property type="entry name" value="Znf_C2H2_sf"/>
</dbReference>
<name>A0A8H4RDW2_9HELO</name>
<dbReference type="GO" id="GO:0000981">
    <property type="term" value="F:DNA-binding transcription factor activity, RNA polymerase II-specific"/>
    <property type="evidence" value="ECO:0007669"/>
    <property type="project" value="InterPro"/>
</dbReference>
<comment type="caution">
    <text evidence="10">The sequence shown here is derived from an EMBL/GenBank/DDBJ whole genome shotgun (WGS) entry which is preliminary data.</text>
</comment>
<dbReference type="GO" id="GO:0000785">
    <property type="term" value="C:chromatin"/>
    <property type="evidence" value="ECO:0007669"/>
    <property type="project" value="TreeGrafter"/>
</dbReference>
<dbReference type="SMART" id="SM00355">
    <property type="entry name" value="ZnF_C2H2"/>
    <property type="match status" value="2"/>
</dbReference>
<evidence type="ECO:0000256" key="5">
    <source>
        <dbReference type="ARBA" id="ARBA00022833"/>
    </source>
</evidence>
<dbReference type="GO" id="GO:0005634">
    <property type="term" value="C:nucleus"/>
    <property type="evidence" value="ECO:0007669"/>
    <property type="project" value="UniProtKB-SubCell"/>
</dbReference>
<dbReference type="InterPro" id="IPR013087">
    <property type="entry name" value="Znf_C2H2_type"/>
</dbReference>
<dbReference type="Pfam" id="PF00096">
    <property type="entry name" value="zf-C2H2"/>
    <property type="match status" value="2"/>
</dbReference>